<feature type="domain" description="PRORP" evidence="16">
    <location>
        <begin position="282"/>
        <end position="517"/>
    </location>
</feature>
<reference evidence="18" key="1">
    <citation type="submission" date="2025-08" db="UniProtKB">
        <authorList>
            <consortium name="RefSeq"/>
        </authorList>
    </citation>
    <scope>IDENTIFICATION</scope>
    <source>
        <tissue evidence="18">Whole body</tissue>
    </source>
</reference>
<dbReference type="GeneID" id="113399672"/>
<evidence type="ECO:0000256" key="14">
    <source>
        <dbReference type="ARBA" id="ARBA00044536"/>
    </source>
</evidence>
<proteinExistence type="inferred from homology"/>
<comment type="similarity">
    <text evidence="4">Belongs to the PPR family. P subfamily.</text>
</comment>
<dbReference type="PANTHER" id="PTHR13547:SF1">
    <property type="entry name" value="MITOCHONDRIAL RIBONUCLEASE P CATALYTIC SUBUNIT"/>
    <property type="match status" value="1"/>
</dbReference>
<dbReference type="Pfam" id="PF16953">
    <property type="entry name" value="PRORP"/>
    <property type="match status" value="1"/>
</dbReference>
<evidence type="ECO:0000256" key="13">
    <source>
        <dbReference type="ARBA" id="ARBA00023128"/>
    </source>
</evidence>
<dbReference type="GO" id="GO:0001682">
    <property type="term" value="P:tRNA 5'-leader removal"/>
    <property type="evidence" value="ECO:0007669"/>
    <property type="project" value="TreeGrafter"/>
</dbReference>
<organism evidence="17 18">
    <name type="scientific">Vanessa tameamea</name>
    <name type="common">Kamehameha butterfly</name>
    <dbReference type="NCBI Taxonomy" id="334116"/>
    <lineage>
        <taxon>Eukaryota</taxon>
        <taxon>Metazoa</taxon>
        <taxon>Ecdysozoa</taxon>
        <taxon>Arthropoda</taxon>
        <taxon>Hexapoda</taxon>
        <taxon>Insecta</taxon>
        <taxon>Pterygota</taxon>
        <taxon>Neoptera</taxon>
        <taxon>Endopterygota</taxon>
        <taxon>Lepidoptera</taxon>
        <taxon>Glossata</taxon>
        <taxon>Ditrysia</taxon>
        <taxon>Papilionoidea</taxon>
        <taxon>Nymphalidae</taxon>
        <taxon>Nymphalinae</taxon>
        <taxon>Vanessa</taxon>
    </lineage>
</organism>
<evidence type="ECO:0000256" key="11">
    <source>
        <dbReference type="ARBA" id="ARBA00022842"/>
    </source>
</evidence>
<dbReference type="PANTHER" id="PTHR13547">
    <property type="match status" value="1"/>
</dbReference>
<dbReference type="OMA" id="VKEPIRY"/>
<evidence type="ECO:0000256" key="1">
    <source>
        <dbReference type="ARBA" id="ARBA00000928"/>
    </source>
</evidence>
<dbReference type="CDD" id="cd18718">
    <property type="entry name" value="PIN_PRORP"/>
    <property type="match status" value="1"/>
</dbReference>
<evidence type="ECO:0000259" key="16">
    <source>
        <dbReference type="Pfam" id="PF16953"/>
    </source>
</evidence>
<keyword evidence="17" id="KW-1185">Reference proteome</keyword>
<keyword evidence="9" id="KW-0378">Hydrolase</keyword>
<dbReference type="GO" id="GO:0046872">
    <property type="term" value="F:metal ion binding"/>
    <property type="evidence" value="ECO:0007669"/>
    <property type="project" value="UniProtKB-KW"/>
</dbReference>
<protein>
    <recommendedName>
        <fullName evidence="14">Mitochondrial ribonuclease P catalytic subunit</fullName>
        <ecNumber evidence="5">3.1.26.5</ecNumber>
    </recommendedName>
    <alternativeName>
        <fullName evidence="15">Mitochondrial ribonuclease P protein 3</fullName>
    </alternativeName>
</protein>
<dbReference type="GO" id="GO:0030678">
    <property type="term" value="C:mitochondrial ribonuclease P complex"/>
    <property type="evidence" value="ECO:0007669"/>
    <property type="project" value="TreeGrafter"/>
</dbReference>
<dbReference type="GO" id="GO:0097745">
    <property type="term" value="P:mitochondrial tRNA 5'-end processing"/>
    <property type="evidence" value="ECO:0007669"/>
    <property type="project" value="TreeGrafter"/>
</dbReference>
<keyword evidence="6" id="KW-0819">tRNA processing</keyword>
<dbReference type="OrthoDB" id="46913at2759"/>
<evidence type="ECO:0000256" key="10">
    <source>
        <dbReference type="ARBA" id="ARBA00022833"/>
    </source>
</evidence>
<evidence type="ECO:0000256" key="9">
    <source>
        <dbReference type="ARBA" id="ARBA00022801"/>
    </source>
</evidence>
<name>A0A8B8IC83_VANTA</name>
<gene>
    <name evidence="18" type="primary">LOC113399672</name>
</gene>
<accession>A0A8B8IC83</accession>
<evidence type="ECO:0000256" key="8">
    <source>
        <dbReference type="ARBA" id="ARBA00022723"/>
    </source>
</evidence>
<keyword evidence="10" id="KW-0862">Zinc</keyword>
<evidence type="ECO:0000256" key="6">
    <source>
        <dbReference type="ARBA" id="ARBA00022694"/>
    </source>
</evidence>
<dbReference type="Gene3D" id="1.25.40.10">
    <property type="entry name" value="Tetratricopeptide repeat domain"/>
    <property type="match status" value="1"/>
</dbReference>
<dbReference type="RefSeq" id="XP_026494640.2">
    <property type="nucleotide sequence ID" value="XM_026638855.2"/>
</dbReference>
<evidence type="ECO:0000256" key="4">
    <source>
        <dbReference type="ARBA" id="ARBA00007626"/>
    </source>
</evidence>
<evidence type="ECO:0000256" key="7">
    <source>
        <dbReference type="ARBA" id="ARBA00022722"/>
    </source>
</evidence>
<evidence type="ECO:0000313" key="17">
    <source>
        <dbReference type="Proteomes" id="UP001652626"/>
    </source>
</evidence>
<sequence length="524" mass="60950">MSIVFKNLMLFRKGFQLKKSYMNFASHFTNQPLFNHNDQMEILKTISGNTNCDWTELKNNVLCKQGALNEKNIDAVILKTLVNKKKIDIALSFANYLKSSKKELSLGAINGLLNLYYEYAKNNDLSNEEKQFILNAYNSLYDKYKVLDTSTCEKLLHALCSINEWKKCMKILDDINLTGTPSHSAYSILVATLFKNNKRTEALKMSEKCIQDNRPLQDIAYDEWIKYIFRKYKDKHVLLKYLNELCFYISNNTAVVSVVTAQKLKESFEYLNWDGNMTEINQHSGTCKCCNETLDCLKLSEEEFSMLQKNVKDKLIVGSDLFLKTSPDELKRFLNFVDKTAPYDVVLDALNIAYTVGKNDISERIRVIGTVIDYFAQKKMRILLLGRKHMLKWRKFNFVIRNTESFFIDNISQDDPYFITAAILSGAHTDIVSRDLLRGHRFLMKQDQLKQLFQRWQWQHQWMVFVPSYKPVIQAPLKFTPIAQKNRNGWHLPYISDKTATLGQVNNGIPDCSSWLCLRQKSIN</sequence>
<dbReference type="InterPro" id="IPR011990">
    <property type="entry name" value="TPR-like_helical_dom_sf"/>
</dbReference>
<evidence type="ECO:0000313" key="18">
    <source>
        <dbReference type="RefSeq" id="XP_026494640.2"/>
    </source>
</evidence>
<keyword evidence="7" id="KW-0540">Nuclease</keyword>
<comment type="subcellular location">
    <subcellularLocation>
        <location evidence="3">Mitochondrion</location>
    </subcellularLocation>
</comment>
<comment type="cofactor">
    <cofactor evidence="2">
        <name>Mg(2+)</name>
        <dbReference type="ChEBI" id="CHEBI:18420"/>
    </cofactor>
</comment>
<dbReference type="Gene3D" id="3.40.50.11980">
    <property type="match status" value="1"/>
</dbReference>
<evidence type="ECO:0000256" key="15">
    <source>
        <dbReference type="ARBA" id="ARBA00044559"/>
    </source>
</evidence>
<dbReference type="Proteomes" id="UP001652626">
    <property type="component" value="Chromosome 15"/>
</dbReference>
<keyword evidence="12" id="KW-0809">Transit peptide</keyword>
<keyword evidence="8" id="KW-0479">Metal-binding</keyword>
<evidence type="ECO:0000256" key="3">
    <source>
        <dbReference type="ARBA" id="ARBA00004173"/>
    </source>
</evidence>
<dbReference type="InterPro" id="IPR031595">
    <property type="entry name" value="PRORP_C"/>
</dbReference>
<evidence type="ECO:0000256" key="2">
    <source>
        <dbReference type="ARBA" id="ARBA00001946"/>
    </source>
</evidence>
<dbReference type="InterPro" id="IPR033495">
    <property type="entry name" value="MRPP3_PIN_dom"/>
</dbReference>
<evidence type="ECO:0000256" key="12">
    <source>
        <dbReference type="ARBA" id="ARBA00022946"/>
    </source>
</evidence>
<dbReference type="AlphaFoldDB" id="A0A8B8IC83"/>
<comment type="catalytic activity">
    <reaction evidence="1">
        <text>Endonucleolytic cleavage of RNA, removing 5'-extranucleotides from tRNA precursor.</text>
        <dbReference type="EC" id="3.1.26.5"/>
    </reaction>
</comment>
<keyword evidence="11" id="KW-0460">Magnesium</keyword>
<keyword evidence="13" id="KW-0496">Mitochondrion</keyword>
<dbReference type="GO" id="GO:0004526">
    <property type="term" value="F:ribonuclease P activity"/>
    <property type="evidence" value="ECO:0007669"/>
    <property type="project" value="UniProtKB-EC"/>
</dbReference>
<dbReference type="EC" id="3.1.26.5" evidence="5"/>
<evidence type="ECO:0000256" key="5">
    <source>
        <dbReference type="ARBA" id="ARBA00012179"/>
    </source>
</evidence>